<dbReference type="InterPro" id="IPR039315">
    <property type="entry name" value="CheW"/>
</dbReference>
<dbReference type="GO" id="GO:0006935">
    <property type="term" value="P:chemotaxis"/>
    <property type="evidence" value="ECO:0007669"/>
    <property type="project" value="InterPro"/>
</dbReference>
<dbReference type="Pfam" id="PF01584">
    <property type="entry name" value="CheW"/>
    <property type="match status" value="1"/>
</dbReference>
<sequence>MKSAAVNASGERSRIPTTSMQALTLGLQGELFAIEAESVREILDVVPITEVPNARPFVSGLINVRGRVVPLADLRVMFGMDRPPPDLDTRIVVIEINLDGEPTIAAILADRVHDVTDIESASIEEAPKVGMRWRPEYVRGIGKREDEFIIIPDMERIFGSEGRKVLELELEEGKTL</sequence>
<dbReference type="InterPro" id="IPR036061">
    <property type="entry name" value="CheW-like_dom_sf"/>
</dbReference>
<gene>
    <name evidence="2" type="ORF">DFR48_1115</name>
</gene>
<protein>
    <submittedName>
        <fullName evidence="2">Purine-binding chemotaxis protein CheW</fullName>
    </submittedName>
</protein>
<dbReference type="GO" id="GO:0005829">
    <property type="term" value="C:cytosol"/>
    <property type="evidence" value="ECO:0007669"/>
    <property type="project" value="TreeGrafter"/>
</dbReference>
<dbReference type="PANTHER" id="PTHR22617:SF23">
    <property type="entry name" value="CHEMOTAXIS PROTEIN CHEW"/>
    <property type="match status" value="1"/>
</dbReference>
<dbReference type="EMBL" id="QPIX01000011">
    <property type="protein sequence ID" value="RCW21041.1"/>
    <property type="molecule type" value="Genomic_DNA"/>
</dbReference>
<dbReference type="InterPro" id="IPR002545">
    <property type="entry name" value="CheW-lke_dom"/>
</dbReference>
<dbReference type="SUPFAM" id="SSF50341">
    <property type="entry name" value="CheW-like"/>
    <property type="match status" value="1"/>
</dbReference>
<accession>A0A6I7HJ77</accession>
<dbReference type="Gene3D" id="2.40.50.180">
    <property type="entry name" value="CheA-289, Domain 4"/>
    <property type="match status" value="1"/>
</dbReference>
<evidence type="ECO:0000313" key="3">
    <source>
        <dbReference type="Proteomes" id="UP000252582"/>
    </source>
</evidence>
<dbReference type="Proteomes" id="UP000252582">
    <property type="component" value="Unassembled WGS sequence"/>
</dbReference>
<evidence type="ECO:0000313" key="2">
    <source>
        <dbReference type="EMBL" id="RCW21041.1"/>
    </source>
</evidence>
<keyword evidence="3" id="KW-1185">Reference proteome</keyword>
<dbReference type="PROSITE" id="PS50851">
    <property type="entry name" value="CHEW"/>
    <property type="match status" value="1"/>
</dbReference>
<dbReference type="Gene3D" id="2.30.30.40">
    <property type="entry name" value="SH3 Domains"/>
    <property type="match status" value="1"/>
</dbReference>
<dbReference type="AlphaFoldDB" id="A0A6I7HJ77"/>
<proteinExistence type="predicted"/>
<reference evidence="2 3" key="1">
    <citation type="submission" date="2018-07" db="EMBL/GenBank/DDBJ databases">
        <title>Genomic Encyclopedia of Type Strains, Phase IV (KMG-IV): sequencing the most valuable type-strain genomes for metagenomic binning, comparative biology and taxonomic classification.</title>
        <authorList>
            <person name="Goeker M."/>
        </authorList>
    </citation>
    <scope>NUCLEOTIDE SEQUENCE [LARGE SCALE GENOMIC DNA]</scope>
    <source>
        <strain evidence="2 3">DSM 25528</strain>
    </source>
</reference>
<dbReference type="SMART" id="SM00260">
    <property type="entry name" value="CheW"/>
    <property type="match status" value="1"/>
</dbReference>
<dbReference type="PANTHER" id="PTHR22617">
    <property type="entry name" value="CHEMOTAXIS SENSOR HISTIDINE KINASE-RELATED"/>
    <property type="match status" value="1"/>
</dbReference>
<comment type="caution">
    <text evidence="2">The sequence shown here is derived from an EMBL/GenBank/DDBJ whole genome shotgun (WGS) entry which is preliminary data.</text>
</comment>
<evidence type="ECO:0000259" key="1">
    <source>
        <dbReference type="PROSITE" id="PS50851"/>
    </source>
</evidence>
<organism evidence="2 3">
    <name type="scientific">Ciceribacter lividus</name>
    <dbReference type="NCBI Taxonomy" id="1197950"/>
    <lineage>
        <taxon>Bacteria</taxon>
        <taxon>Pseudomonadati</taxon>
        <taxon>Pseudomonadota</taxon>
        <taxon>Alphaproteobacteria</taxon>
        <taxon>Hyphomicrobiales</taxon>
        <taxon>Rhizobiaceae</taxon>
        <taxon>Ciceribacter</taxon>
    </lineage>
</organism>
<feature type="domain" description="CheW-like" evidence="1">
    <location>
        <begin position="19"/>
        <end position="163"/>
    </location>
</feature>
<dbReference type="GO" id="GO:0007165">
    <property type="term" value="P:signal transduction"/>
    <property type="evidence" value="ECO:0007669"/>
    <property type="project" value="InterPro"/>
</dbReference>
<name>A0A6I7HJ77_9HYPH</name>
<dbReference type="RefSeq" id="WP_245415649.1">
    <property type="nucleotide sequence ID" value="NZ_QPIX01000011.1"/>
</dbReference>